<keyword evidence="4" id="KW-0288">FMN</keyword>
<evidence type="ECO:0000313" key="7">
    <source>
        <dbReference type="EMBL" id="MBK6088080.1"/>
    </source>
</evidence>
<evidence type="ECO:0000256" key="4">
    <source>
        <dbReference type="ARBA" id="ARBA00022643"/>
    </source>
</evidence>
<dbReference type="AlphaFoldDB" id="A0A934TZ47"/>
<evidence type="ECO:0000259" key="6">
    <source>
        <dbReference type="Pfam" id="PF00881"/>
    </source>
</evidence>
<gene>
    <name evidence="7" type="ORF">JKK62_05345</name>
</gene>
<comment type="caution">
    <text evidence="7">The sequence shown here is derived from an EMBL/GenBank/DDBJ whole genome shotgun (WGS) entry which is preliminary data.</text>
</comment>
<dbReference type="GO" id="GO:0016491">
    <property type="term" value="F:oxidoreductase activity"/>
    <property type="evidence" value="ECO:0007669"/>
    <property type="project" value="UniProtKB-KW"/>
</dbReference>
<dbReference type="EMBL" id="JAEQMG010000048">
    <property type="protein sequence ID" value="MBK6088080.1"/>
    <property type="molecule type" value="Genomic_DNA"/>
</dbReference>
<dbReference type="InterPro" id="IPR029479">
    <property type="entry name" value="Nitroreductase"/>
</dbReference>
<evidence type="ECO:0000256" key="1">
    <source>
        <dbReference type="ARBA" id="ARBA00001917"/>
    </source>
</evidence>
<reference evidence="7" key="1">
    <citation type="submission" date="2021-01" db="EMBL/GenBank/DDBJ databases">
        <title>Genome public.</title>
        <authorList>
            <person name="Liu C."/>
            <person name="Sun Q."/>
        </authorList>
    </citation>
    <scope>NUCLEOTIDE SEQUENCE</scope>
    <source>
        <strain evidence="7">M6</strain>
    </source>
</reference>
<dbReference type="Proteomes" id="UP000633365">
    <property type="component" value="Unassembled WGS sequence"/>
</dbReference>
<dbReference type="PANTHER" id="PTHR43673:SF2">
    <property type="entry name" value="NITROREDUCTASE"/>
    <property type="match status" value="1"/>
</dbReference>
<accession>A0A934TZ47</accession>
<comment type="similarity">
    <text evidence="2">Belongs to the nitroreductase family.</text>
</comment>
<dbReference type="Pfam" id="PF00881">
    <property type="entry name" value="Nitroreductase"/>
    <property type="match status" value="1"/>
</dbReference>
<comment type="cofactor">
    <cofactor evidence="1">
        <name>FMN</name>
        <dbReference type="ChEBI" id="CHEBI:58210"/>
    </cofactor>
</comment>
<dbReference type="InterPro" id="IPR000415">
    <property type="entry name" value="Nitroreductase-like"/>
</dbReference>
<evidence type="ECO:0000256" key="2">
    <source>
        <dbReference type="ARBA" id="ARBA00007118"/>
    </source>
</evidence>
<dbReference type="PANTHER" id="PTHR43673">
    <property type="entry name" value="NAD(P)H NITROREDUCTASE YDGI-RELATED"/>
    <property type="match status" value="1"/>
</dbReference>
<keyword evidence="8" id="KW-1185">Reference proteome</keyword>
<protein>
    <submittedName>
        <fullName evidence="7">Nitroreductase</fullName>
    </submittedName>
</protein>
<proteinExistence type="inferred from homology"/>
<dbReference type="SUPFAM" id="SSF55469">
    <property type="entry name" value="FMN-dependent nitroreductase-like"/>
    <property type="match status" value="1"/>
</dbReference>
<dbReference type="CDD" id="cd02136">
    <property type="entry name" value="PnbA_NfnB-like"/>
    <property type="match status" value="1"/>
</dbReference>
<keyword evidence="5" id="KW-0560">Oxidoreductase</keyword>
<organism evidence="7 8">
    <name type="scientific">Ruminococcus difficilis</name>
    <dbReference type="NCBI Taxonomy" id="2763069"/>
    <lineage>
        <taxon>Bacteria</taxon>
        <taxon>Bacillati</taxon>
        <taxon>Bacillota</taxon>
        <taxon>Clostridia</taxon>
        <taxon>Eubacteriales</taxon>
        <taxon>Oscillospiraceae</taxon>
        <taxon>Ruminococcus</taxon>
    </lineage>
</organism>
<dbReference type="RefSeq" id="WP_186832916.1">
    <property type="nucleotide sequence ID" value="NZ_JAEQMG010000048.1"/>
</dbReference>
<keyword evidence="3" id="KW-0285">Flavoprotein</keyword>
<feature type="domain" description="Nitroreductase" evidence="6">
    <location>
        <begin position="9"/>
        <end position="154"/>
    </location>
</feature>
<dbReference type="Gene3D" id="3.40.109.10">
    <property type="entry name" value="NADH Oxidase"/>
    <property type="match status" value="1"/>
</dbReference>
<evidence type="ECO:0000256" key="3">
    <source>
        <dbReference type="ARBA" id="ARBA00022630"/>
    </source>
</evidence>
<evidence type="ECO:0000256" key="5">
    <source>
        <dbReference type="ARBA" id="ARBA00023002"/>
    </source>
</evidence>
<sequence>MTNDVLNTIQNRRSVKKFLPDSVPVEIVDAIAKAGLYAANGMGKQSPIILEITDKSLRDRLSALNALYFPKEIADPFYGAPVVLVVLADKSVPTYLYDGSLAMGNLLLAAQSLGVGACWIHRAKQMFDSEEGKKILSELGVEGDYEGIGNCVLGYPDGELRPAPEIKDHRLFKA</sequence>
<evidence type="ECO:0000313" key="8">
    <source>
        <dbReference type="Proteomes" id="UP000633365"/>
    </source>
</evidence>
<name>A0A934TZ47_9FIRM</name>